<gene>
    <name evidence="2" type="ORF">ADEAN_000926900</name>
</gene>
<feature type="compositionally biased region" description="Basic and acidic residues" evidence="1">
    <location>
        <begin position="187"/>
        <end position="206"/>
    </location>
</feature>
<dbReference type="Proteomes" id="UP000515908">
    <property type="component" value="Chromosome 22"/>
</dbReference>
<feature type="region of interest" description="Disordered" evidence="1">
    <location>
        <begin position="1"/>
        <end position="33"/>
    </location>
</feature>
<accession>A0A7G2CRX8</accession>
<protein>
    <submittedName>
        <fullName evidence="2">Uncharacterized protein</fullName>
    </submittedName>
</protein>
<evidence type="ECO:0000256" key="1">
    <source>
        <dbReference type="SAM" id="MobiDB-lite"/>
    </source>
</evidence>
<organism evidence="2 3">
    <name type="scientific">Angomonas deanei</name>
    <dbReference type="NCBI Taxonomy" id="59799"/>
    <lineage>
        <taxon>Eukaryota</taxon>
        <taxon>Discoba</taxon>
        <taxon>Euglenozoa</taxon>
        <taxon>Kinetoplastea</taxon>
        <taxon>Metakinetoplastina</taxon>
        <taxon>Trypanosomatida</taxon>
        <taxon>Trypanosomatidae</taxon>
        <taxon>Strigomonadinae</taxon>
        <taxon>Angomonas</taxon>
    </lineage>
</organism>
<sequence length="278" mass="31905">MSADRTSDRQSEGRSARSNSRRRSTTDAGGRGRSDTISFRDRFDLLRVRVYAFLLKEETKLDECQVSFARNHYIDDNTMEHTLEVRAQAQDFMEKIDDLLDESYGPYTDPLRGFWKDCSDIDEKAQKLYNSYQRQGKSRRRRGSSQRRPSATTTPRRTSSQEPRSTLNSSRHHIHEDAEDSLGNSRSVKDHRDLYRGVDPRDRRQSTEGSATPRGGRRASPARHVDPHRTTSPRNNNNTAAAVEQPSTTERRNSHRNVRNPAPATIRARRSSSVSERS</sequence>
<feature type="compositionally biased region" description="Low complexity" evidence="1">
    <location>
        <begin position="146"/>
        <end position="161"/>
    </location>
</feature>
<feature type="compositionally biased region" description="Basic residues" evidence="1">
    <location>
        <begin position="136"/>
        <end position="145"/>
    </location>
</feature>
<dbReference type="VEuPathDB" id="TriTrypDB:ADEAN_000926900"/>
<feature type="compositionally biased region" description="Polar residues" evidence="1">
    <location>
        <begin position="230"/>
        <end position="248"/>
    </location>
</feature>
<dbReference type="EMBL" id="LR877166">
    <property type="protein sequence ID" value="CAD2221734.1"/>
    <property type="molecule type" value="Genomic_DNA"/>
</dbReference>
<proteinExistence type="predicted"/>
<evidence type="ECO:0000313" key="2">
    <source>
        <dbReference type="EMBL" id="CAD2221734.1"/>
    </source>
</evidence>
<reference evidence="2 3" key="1">
    <citation type="submission" date="2020-08" db="EMBL/GenBank/DDBJ databases">
        <authorList>
            <person name="Newling K."/>
            <person name="Davey J."/>
            <person name="Forrester S."/>
        </authorList>
    </citation>
    <scope>NUCLEOTIDE SEQUENCE [LARGE SCALE GENOMIC DNA]</scope>
    <source>
        <strain evidence="3">Crithidia deanei Carvalho (ATCC PRA-265)</strain>
    </source>
</reference>
<name>A0A7G2CRX8_9TRYP</name>
<evidence type="ECO:0000313" key="3">
    <source>
        <dbReference type="Proteomes" id="UP000515908"/>
    </source>
</evidence>
<feature type="region of interest" description="Disordered" evidence="1">
    <location>
        <begin position="131"/>
        <end position="278"/>
    </location>
</feature>
<feature type="compositionally biased region" description="Basic and acidic residues" evidence="1">
    <location>
        <begin position="1"/>
        <end position="15"/>
    </location>
</feature>
<keyword evidence="3" id="KW-1185">Reference proteome</keyword>
<dbReference type="AlphaFoldDB" id="A0A7G2CRX8"/>